<evidence type="ECO:0000313" key="4">
    <source>
        <dbReference type="EMBL" id="KAH8036374.1"/>
    </source>
</evidence>
<organism evidence="4 5">
    <name type="scientific">Rhipicephalus microplus</name>
    <name type="common">Cattle tick</name>
    <name type="synonym">Boophilus microplus</name>
    <dbReference type="NCBI Taxonomy" id="6941"/>
    <lineage>
        <taxon>Eukaryota</taxon>
        <taxon>Metazoa</taxon>
        <taxon>Ecdysozoa</taxon>
        <taxon>Arthropoda</taxon>
        <taxon>Chelicerata</taxon>
        <taxon>Arachnida</taxon>
        <taxon>Acari</taxon>
        <taxon>Parasitiformes</taxon>
        <taxon>Ixodida</taxon>
        <taxon>Ixodoidea</taxon>
        <taxon>Ixodidae</taxon>
        <taxon>Rhipicephalinae</taxon>
        <taxon>Rhipicephalus</taxon>
        <taxon>Boophilus</taxon>
    </lineage>
</organism>
<keyword evidence="2" id="KW-0576">Peroxisome</keyword>
<evidence type="ECO:0000256" key="1">
    <source>
        <dbReference type="ARBA" id="ARBA00004275"/>
    </source>
</evidence>
<dbReference type="PANTHER" id="PTHR24096">
    <property type="entry name" value="LONG-CHAIN-FATTY-ACID--COA LIGASE"/>
    <property type="match status" value="1"/>
</dbReference>
<dbReference type="GO" id="GO:0005777">
    <property type="term" value="C:peroxisome"/>
    <property type="evidence" value="ECO:0007669"/>
    <property type="project" value="UniProtKB-SubCell"/>
</dbReference>
<evidence type="ECO:0000256" key="2">
    <source>
        <dbReference type="ARBA" id="ARBA00023140"/>
    </source>
</evidence>
<accession>A0A9J6EPP9</accession>
<comment type="caution">
    <text evidence="4">The sequence shown here is derived from an EMBL/GenBank/DDBJ whole genome shotgun (WGS) entry which is preliminary data.</text>
</comment>
<proteinExistence type="predicted"/>
<reference evidence="4" key="2">
    <citation type="submission" date="2021-09" db="EMBL/GenBank/DDBJ databases">
        <authorList>
            <person name="Jia N."/>
            <person name="Wang J."/>
            <person name="Shi W."/>
            <person name="Du L."/>
            <person name="Sun Y."/>
            <person name="Zhan W."/>
            <person name="Jiang J."/>
            <person name="Wang Q."/>
            <person name="Zhang B."/>
            <person name="Ji P."/>
            <person name="Sakyi L.B."/>
            <person name="Cui X."/>
            <person name="Yuan T."/>
            <person name="Jiang B."/>
            <person name="Yang W."/>
            <person name="Lam T.T.-Y."/>
            <person name="Chang Q."/>
            <person name="Ding S."/>
            <person name="Wang X."/>
            <person name="Zhu J."/>
            <person name="Ruan X."/>
            <person name="Zhao L."/>
            <person name="Wei J."/>
            <person name="Que T."/>
            <person name="Du C."/>
            <person name="Cheng J."/>
            <person name="Dai P."/>
            <person name="Han X."/>
            <person name="Huang E."/>
            <person name="Gao Y."/>
            <person name="Liu J."/>
            <person name="Shao H."/>
            <person name="Ye R."/>
            <person name="Li L."/>
            <person name="Wei W."/>
            <person name="Wang X."/>
            <person name="Wang C."/>
            <person name="Huo Q."/>
            <person name="Li W."/>
            <person name="Guo W."/>
            <person name="Chen H."/>
            <person name="Chen S."/>
            <person name="Zhou L."/>
            <person name="Zhou L."/>
            <person name="Ni X."/>
            <person name="Tian J."/>
            <person name="Zhou Y."/>
            <person name="Sheng Y."/>
            <person name="Liu T."/>
            <person name="Pan Y."/>
            <person name="Xia L."/>
            <person name="Li J."/>
            <person name="Zhao F."/>
            <person name="Cao W."/>
        </authorList>
    </citation>
    <scope>NUCLEOTIDE SEQUENCE</scope>
    <source>
        <strain evidence="4">Rmic-2018</strain>
        <tissue evidence="4">Larvae</tissue>
    </source>
</reference>
<dbReference type="InterPro" id="IPR000873">
    <property type="entry name" value="AMP-dep_synth/lig_dom"/>
</dbReference>
<name>A0A9J6EPP9_RHIMP</name>
<dbReference type="Gene3D" id="3.40.50.980">
    <property type="match status" value="1"/>
</dbReference>
<dbReference type="SUPFAM" id="SSF56801">
    <property type="entry name" value="Acetyl-CoA synthetase-like"/>
    <property type="match status" value="1"/>
</dbReference>
<dbReference type="VEuPathDB" id="VectorBase:LOC119179185"/>
<dbReference type="PANTHER" id="PTHR24096:SF422">
    <property type="entry name" value="BCDNA.GH02901"/>
    <property type="match status" value="1"/>
</dbReference>
<dbReference type="EMBL" id="JABSTU010000002">
    <property type="protein sequence ID" value="KAH8036374.1"/>
    <property type="molecule type" value="Genomic_DNA"/>
</dbReference>
<reference evidence="4" key="1">
    <citation type="journal article" date="2020" name="Cell">
        <title>Large-Scale Comparative Analyses of Tick Genomes Elucidate Their Genetic Diversity and Vector Capacities.</title>
        <authorList>
            <consortium name="Tick Genome and Microbiome Consortium (TIGMIC)"/>
            <person name="Jia N."/>
            <person name="Wang J."/>
            <person name="Shi W."/>
            <person name="Du L."/>
            <person name="Sun Y."/>
            <person name="Zhan W."/>
            <person name="Jiang J.F."/>
            <person name="Wang Q."/>
            <person name="Zhang B."/>
            <person name="Ji P."/>
            <person name="Bell-Sakyi L."/>
            <person name="Cui X.M."/>
            <person name="Yuan T.T."/>
            <person name="Jiang B.G."/>
            <person name="Yang W.F."/>
            <person name="Lam T.T."/>
            <person name="Chang Q.C."/>
            <person name="Ding S.J."/>
            <person name="Wang X.J."/>
            <person name="Zhu J.G."/>
            <person name="Ruan X.D."/>
            <person name="Zhao L."/>
            <person name="Wei J.T."/>
            <person name="Ye R.Z."/>
            <person name="Que T.C."/>
            <person name="Du C.H."/>
            <person name="Zhou Y.H."/>
            <person name="Cheng J.X."/>
            <person name="Dai P.F."/>
            <person name="Guo W.B."/>
            <person name="Han X.H."/>
            <person name="Huang E.J."/>
            <person name="Li L.F."/>
            <person name="Wei W."/>
            <person name="Gao Y.C."/>
            <person name="Liu J.Z."/>
            <person name="Shao H.Z."/>
            <person name="Wang X."/>
            <person name="Wang C.C."/>
            <person name="Yang T.C."/>
            <person name="Huo Q.B."/>
            <person name="Li W."/>
            <person name="Chen H.Y."/>
            <person name="Chen S.E."/>
            <person name="Zhou L.G."/>
            <person name="Ni X.B."/>
            <person name="Tian J.H."/>
            <person name="Sheng Y."/>
            <person name="Liu T."/>
            <person name="Pan Y.S."/>
            <person name="Xia L.Y."/>
            <person name="Li J."/>
            <person name="Zhao F."/>
            <person name="Cao W.C."/>
        </authorList>
    </citation>
    <scope>NUCLEOTIDE SEQUENCE</scope>
    <source>
        <strain evidence="4">Rmic-2018</strain>
    </source>
</reference>
<feature type="domain" description="AMP-dependent synthetase/ligase" evidence="3">
    <location>
        <begin position="5"/>
        <end position="106"/>
    </location>
</feature>
<dbReference type="GO" id="GO:0016405">
    <property type="term" value="F:CoA-ligase activity"/>
    <property type="evidence" value="ECO:0007669"/>
    <property type="project" value="TreeGrafter"/>
</dbReference>
<evidence type="ECO:0000259" key="3">
    <source>
        <dbReference type="Pfam" id="PF00501"/>
    </source>
</evidence>
<dbReference type="Pfam" id="PF00501">
    <property type="entry name" value="AMP-binding"/>
    <property type="match status" value="1"/>
</dbReference>
<sequence>MVDCSVRELRGQIVDSDSTHVLTDVELAEKVTKAILSLDLKGQLAMGPVSGFVDAASFKHLDQSAFRECPVGDPREAVFVVVFTSGTMGLPKGVELTHHSFVANFCISKYVVL</sequence>
<keyword evidence="5" id="KW-1185">Reference proteome</keyword>
<gene>
    <name evidence="4" type="ORF">HPB51_000029</name>
</gene>
<dbReference type="Proteomes" id="UP000821866">
    <property type="component" value="Chromosome 10"/>
</dbReference>
<dbReference type="AlphaFoldDB" id="A0A9J6EPP9"/>
<protein>
    <recommendedName>
        <fullName evidence="3">AMP-dependent synthetase/ligase domain-containing protein</fullName>
    </recommendedName>
</protein>
<evidence type="ECO:0000313" key="5">
    <source>
        <dbReference type="Proteomes" id="UP000821866"/>
    </source>
</evidence>
<comment type="subcellular location">
    <subcellularLocation>
        <location evidence="1">Peroxisome</location>
    </subcellularLocation>
</comment>